<comment type="similarity">
    <text evidence="11">Belongs to the GST superfamily.</text>
</comment>
<dbReference type="OMA" id="CIGTMYY"/>
<comment type="catalytic activity">
    <reaction evidence="8">
        <text>RX + glutathione = an S-substituted glutathione + a halide anion + H(+)</text>
        <dbReference type="Rhea" id="RHEA:16437"/>
        <dbReference type="ChEBI" id="CHEBI:15378"/>
        <dbReference type="ChEBI" id="CHEBI:16042"/>
        <dbReference type="ChEBI" id="CHEBI:17792"/>
        <dbReference type="ChEBI" id="CHEBI:57925"/>
        <dbReference type="ChEBI" id="CHEBI:90779"/>
        <dbReference type="EC" id="2.5.1.18"/>
    </reaction>
</comment>
<protein>
    <recommendedName>
        <fullName evidence="6">Glutathione-dependent dehydroascorbate reductase</fullName>
        <ecNumber evidence="3">1.20.4.2</ecNumber>
        <ecNumber evidence="1">1.8.5.1</ecNumber>
        <ecNumber evidence="2">2.5.1.18</ecNumber>
    </recommendedName>
    <alternativeName>
        <fullName evidence="7">Monomethylarsonic acid reductase</fullName>
    </alternativeName>
</protein>
<dbReference type="GO" id="GO:0005737">
    <property type="term" value="C:cytoplasm"/>
    <property type="evidence" value="ECO:0007669"/>
    <property type="project" value="InterPro"/>
</dbReference>
<dbReference type="SFLD" id="SFLDG01152">
    <property type="entry name" value="Main.3:_Omega-_and_Tau-like"/>
    <property type="match status" value="1"/>
</dbReference>
<comment type="catalytic activity">
    <reaction evidence="10">
        <text>L-dehydroascorbate + 2 glutathione = glutathione disulfide + L-ascorbate</text>
        <dbReference type="Rhea" id="RHEA:24424"/>
        <dbReference type="ChEBI" id="CHEBI:38290"/>
        <dbReference type="ChEBI" id="CHEBI:57925"/>
        <dbReference type="ChEBI" id="CHEBI:58297"/>
        <dbReference type="ChEBI" id="CHEBI:58539"/>
        <dbReference type="EC" id="1.8.5.1"/>
    </reaction>
</comment>
<dbReference type="Proteomes" id="UP000594261">
    <property type="component" value="Chromosome 6"/>
</dbReference>
<dbReference type="FunFam" id="3.40.30.10:FF:000014">
    <property type="entry name" value="Tau class glutathione S-transferase"/>
    <property type="match status" value="1"/>
</dbReference>
<dbReference type="OrthoDB" id="4951845at2759"/>
<name>A0A7N2LY28_QUELO</name>
<dbReference type="PANTHER" id="PTHR11260">
    <property type="entry name" value="GLUTATHIONE S-TRANSFERASE, GST, SUPERFAMILY, GST DOMAIN CONTAINING"/>
    <property type="match status" value="1"/>
</dbReference>
<evidence type="ECO:0000256" key="6">
    <source>
        <dbReference type="ARBA" id="ARBA00032186"/>
    </source>
</evidence>
<feature type="domain" description="GST N-terminal" evidence="12">
    <location>
        <begin position="2"/>
        <end position="81"/>
    </location>
</feature>
<evidence type="ECO:0000256" key="3">
    <source>
        <dbReference type="ARBA" id="ARBA00013060"/>
    </source>
</evidence>
<gene>
    <name evidence="14" type="primary">LOC115995261</name>
</gene>
<dbReference type="GO" id="GO:0006749">
    <property type="term" value="P:glutathione metabolic process"/>
    <property type="evidence" value="ECO:0007669"/>
    <property type="project" value="InterPro"/>
</dbReference>
<evidence type="ECO:0000313" key="14">
    <source>
        <dbReference type="EnsemblPlants" id="QL06p022452:mrna"/>
    </source>
</evidence>
<accession>A0A7N2LY28</accession>
<dbReference type="EC" id="1.20.4.2" evidence="3"/>
<dbReference type="InParanoid" id="A0A7N2LY28"/>
<dbReference type="EnsemblPlants" id="QL06p022452:mrna">
    <property type="protein sequence ID" value="QL06p022452:mrna"/>
    <property type="gene ID" value="QL06p022452"/>
</dbReference>
<evidence type="ECO:0000256" key="1">
    <source>
        <dbReference type="ARBA" id="ARBA00012436"/>
    </source>
</evidence>
<evidence type="ECO:0000259" key="12">
    <source>
        <dbReference type="PROSITE" id="PS50404"/>
    </source>
</evidence>
<dbReference type="AlphaFoldDB" id="A0A7N2LY28"/>
<evidence type="ECO:0000256" key="2">
    <source>
        <dbReference type="ARBA" id="ARBA00012452"/>
    </source>
</evidence>
<dbReference type="PROSITE" id="PS50404">
    <property type="entry name" value="GST_NTER"/>
    <property type="match status" value="1"/>
</dbReference>
<evidence type="ECO:0000256" key="9">
    <source>
        <dbReference type="ARBA" id="ARBA00048353"/>
    </source>
</evidence>
<dbReference type="EC" id="2.5.1.18" evidence="2"/>
<dbReference type="SFLD" id="SFLDS00019">
    <property type="entry name" value="Glutathione_Transferase_(cytos"/>
    <property type="match status" value="1"/>
</dbReference>
<dbReference type="InterPro" id="IPR010987">
    <property type="entry name" value="Glutathione-S-Trfase_C-like"/>
</dbReference>
<dbReference type="InterPro" id="IPR005442">
    <property type="entry name" value="GST_omega"/>
</dbReference>
<dbReference type="EC" id="1.8.5.1" evidence="1"/>
<dbReference type="InterPro" id="IPR045074">
    <property type="entry name" value="GST_C_Tau"/>
</dbReference>
<sequence length="221" mass="25782">MAGVKLHGTWYSPFPYRVIWALKLKGISYEYIEEDLSNKSPLLLQYNPVHKKIPVLVHSGKPICESMIIIEYIEEKWPQTPLLPSDPYERAKARFWVKFFEEKAPAIWPLYRSTGEEQKKALKDSLEMLKIVEEQGLGEKKFFGGESIGIVDIAFGVIAHWFGVFEEVVEVKVLEAHAFPRLHAWKENFEEVPVIKENLPDRDKMLDYFKKRRMEILSASQ</sequence>
<feature type="domain" description="GST C-terminal" evidence="13">
    <location>
        <begin position="86"/>
        <end position="214"/>
    </location>
</feature>
<dbReference type="Gene3D" id="1.20.1050.10">
    <property type="match status" value="1"/>
</dbReference>
<dbReference type="SUPFAM" id="SSF47616">
    <property type="entry name" value="GST C-terminal domain-like"/>
    <property type="match status" value="1"/>
</dbReference>
<dbReference type="InterPro" id="IPR004045">
    <property type="entry name" value="Glutathione_S-Trfase_N"/>
</dbReference>
<evidence type="ECO:0000256" key="10">
    <source>
        <dbReference type="ARBA" id="ARBA00049544"/>
    </source>
</evidence>
<evidence type="ECO:0000259" key="13">
    <source>
        <dbReference type="PROSITE" id="PS50405"/>
    </source>
</evidence>
<dbReference type="RefSeq" id="XP_030975624.1">
    <property type="nucleotide sequence ID" value="XM_031119764.1"/>
</dbReference>
<dbReference type="InterPro" id="IPR045073">
    <property type="entry name" value="Omega/Tau-like"/>
</dbReference>
<dbReference type="InterPro" id="IPR036249">
    <property type="entry name" value="Thioredoxin-like_sf"/>
</dbReference>
<dbReference type="GO" id="GO:0050610">
    <property type="term" value="F:methylarsonate reductase activity"/>
    <property type="evidence" value="ECO:0007669"/>
    <property type="project" value="UniProtKB-EC"/>
</dbReference>
<keyword evidence="4" id="KW-0808">Transferase</keyword>
<reference evidence="14" key="2">
    <citation type="submission" date="2021-01" db="UniProtKB">
        <authorList>
            <consortium name="EnsemblPlants"/>
        </authorList>
    </citation>
    <scope>IDENTIFICATION</scope>
</reference>
<evidence type="ECO:0000313" key="15">
    <source>
        <dbReference type="Proteomes" id="UP000594261"/>
    </source>
</evidence>
<keyword evidence="15" id="KW-1185">Reference proteome</keyword>
<proteinExistence type="inferred from homology"/>
<dbReference type="Pfam" id="PF02798">
    <property type="entry name" value="GST_N"/>
    <property type="match status" value="1"/>
</dbReference>
<dbReference type="CDD" id="cd03058">
    <property type="entry name" value="GST_N_Tau"/>
    <property type="match status" value="1"/>
</dbReference>
<evidence type="ECO:0000256" key="7">
    <source>
        <dbReference type="ARBA" id="ARBA00032681"/>
    </source>
</evidence>
<dbReference type="GO" id="GO:0045174">
    <property type="term" value="F:glutathione dehydrogenase (ascorbate) activity"/>
    <property type="evidence" value="ECO:0007669"/>
    <property type="project" value="UniProtKB-EC"/>
</dbReference>
<dbReference type="GeneID" id="115995261"/>
<dbReference type="Gene3D" id="3.40.30.10">
    <property type="entry name" value="Glutaredoxin"/>
    <property type="match status" value="1"/>
</dbReference>
<dbReference type="Pfam" id="PF00043">
    <property type="entry name" value="GST_C"/>
    <property type="match status" value="1"/>
</dbReference>
<dbReference type="CDD" id="cd03185">
    <property type="entry name" value="GST_C_Tau"/>
    <property type="match status" value="1"/>
</dbReference>
<reference evidence="14 15" key="1">
    <citation type="journal article" date="2016" name="G3 (Bethesda)">
        <title>First Draft Assembly and Annotation of the Genome of a California Endemic Oak Quercus lobata Nee (Fagaceae).</title>
        <authorList>
            <person name="Sork V.L."/>
            <person name="Fitz-Gibbon S.T."/>
            <person name="Puiu D."/>
            <person name="Crepeau M."/>
            <person name="Gugger P.F."/>
            <person name="Sherman R."/>
            <person name="Stevens K."/>
            <person name="Langley C.H."/>
            <person name="Pellegrini M."/>
            <person name="Salzberg S.L."/>
        </authorList>
    </citation>
    <scope>NUCLEOTIDE SEQUENCE [LARGE SCALE GENOMIC DNA]</scope>
    <source>
        <strain evidence="14 15">cv. SW786</strain>
    </source>
</reference>
<dbReference type="SFLD" id="SFLDG00358">
    <property type="entry name" value="Main_(cytGST)"/>
    <property type="match status" value="1"/>
</dbReference>
<evidence type="ECO:0000256" key="4">
    <source>
        <dbReference type="ARBA" id="ARBA00022679"/>
    </source>
</evidence>
<dbReference type="GO" id="GO:0004364">
    <property type="term" value="F:glutathione transferase activity"/>
    <property type="evidence" value="ECO:0007669"/>
    <property type="project" value="UniProtKB-EC"/>
</dbReference>
<evidence type="ECO:0000256" key="11">
    <source>
        <dbReference type="RuleBase" id="RU003494"/>
    </source>
</evidence>
<keyword evidence="5" id="KW-0560">Oxidoreductase</keyword>
<organism evidence="14 15">
    <name type="scientific">Quercus lobata</name>
    <name type="common">Valley oak</name>
    <dbReference type="NCBI Taxonomy" id="97700"/>
    <lineage>
        <taxon>Eukaryota</taxon>
        <taxon>Viridiplantae</taxon>
        <taxon>Streptophyta</taxon>
        <taxon>Embryophyta</taxon>
        <taxon>Tracheophyta</taxon>
        <taxon>Spermatophyta</taxon>
        <taxon>Magnoliopsida</taxon>
        <taxon>eudicotyledons</taxon>
        <taxon>Gunneridae</taxon>
        <taxon>Pentapetalae</taxon>
        <taxon>rosids</taxon>
        <taxon>fabids</taxon>
        <taxon>Fagales</taxon>
        <taxon>Fagaceae</taxon>
        <taxon>Quercus</taxon>
    </lineage>
</organism>
<dbReference type="PRINTS" id="PR01625">
    <property type="entry name" value="GSTRNSFRASEO"/>
</dbReference>
<dbReference type="InterPro" id="IPR036282">
    <property type="entry name" value="Glutathione-S-Trfase_C_sf"/>
</dbReference>
<dbReference type="PANTHER" id="PTHR11260:SF679">
    <property type="entry name" value="GLUTATHIONE TRANSFERASE"/>
    <property type="match status" value="1"/>
</dbReference>
<dbReference type="FunFam" id="1.20.1050.10:FF:000012">
    <property type="entry name" value="Tau class glutathione S-transferase"/>
    <property type="match status" value="1"/>
</dbReference>
<dbReference type="KEGG" id="qlo:115995261"/>
<dbReference type="PROSITE" id="PS50405">
    <property type="entry name" value="GST_CTER"/>
    <property type="match status" value="1"/>
</dbReference>
<dbReference type="InterPro" id="IPR040079">
    <property type="entry name" value="Glutathione_S-Trfase"/>
</dbReference>
<dbReference type="SUPFAM" id="SSF52833">
    <property type="entry name" value="Thioredoxin-like"/>
    <property type="match status" value="1"/>
</dbReference>
<dbReference type="InterPro" id="IPR004046">
    <property type="entry name" value="GST_C"/>
</dbReference>
<dbReference type="Gramene" id="QL06p022452:mrna">
    <property type="protein sequence ID" value="QL06p022452:mrna"/>
    <property type="gene ID" value="QL06p022452"/>
</dbReference>
<evidence type="ECO:0000256" key="8">
    <source>
        <dbReference type="ARBA" id="ARBA00047960"/>
    </source>
</evidence>
<evidence type="ECO:0000256" key="5">
    <source>
        <dbReference type="ARBA" id="ARBA00023002"/>
    </source>
</evidence>
<dbReference type="EMBL" id="LRBV02000006">
    <property type="status" value="NOT_ANNOTATED_CDS"/>
    <property type="molecule type" value="Genomic_DNA"/>
</dbReference>
<comment type="catalytic activity">
    <reaction evidence="9">
        <text>methylarsonate + 2 glutathione + H(+) = methylarsonous acid + glutathione disulfide + H2O</text>
        <dbReference type="Rhea" id="RHEA:15969"/>
        <dbReference type="ChEBI" id="CHEBI:15377"/>
        <dbReference type="ChEBI" id="CHEBI:15378"/>
        <dbReference type="ChEBI" id="CHEBI:17826"/>
        <dbReference type="ChEBI" id="CHEBI:33409"/>
        <dbReference type="ChEBI" id="CHEBI:57925"/>
        <dbReference type="ChEBI" id="CHEBI:58297"/>
        <dbReference type="EC" id="1.20.4.2"/>
    </reaction>
</comment>